<dbReference type="PANTHER" id="PTHR23504">
    <property type="entry name" value="MAJOR FACILITATOR SUPERFAMILY DOMAIN-CONTAINING PROTEIN 10"/>
    <property type="match status" value="1"/>
</dbReference>
<dbReference type="CDD" id="cd17388">
    <property type="entry name" value="MFS_TetA"/>
    <property type="match status" value="1"/>
</dbReference>
<evidence type="ECO:0000313" key="10">
    <source>
        <dbReference type="EMBL" id="AZA81396.1"/>
    </source>
</evidence>
<feature type="transmembrane region" description="Helical" evidence="8">
    <location>
        <begin position="255"/>
        <end position="278"/>
    </location>
</feature>
<dbReference type="AlphaFoldDB" id="A0A3G6RNB7"/>
<keyword evidence="5 8" id="KW-0812">Transmembrane</keyword>
<keyword evidence="13" id="KW-1185">Reference proteome</keyword>
<dbReference type="EMBL" id="PPEH01000001">
    <property type="protein sequence ID" value="PNW15247.1"/>
    <property type="molecule type" value="Genomic_DNA"/>
</dbReference>
<name>A0A3G6RNB7_CHRLC</name>
<reference evidence="11 12" key="1">
    <citation type="submission" date="2018-01" db="EMBL/GenBank/DDBJ databases">
        <title>Draft genome sequences of Chryseobacterium lactis NCTC11390, Chryseobacterium oncorhynchi 701B-08, and Chryseobacterium viscerum 687B-08.</title>
        <authorList>
            <person name="Jeong J.-J."/>
            <person name="Lee Y.J."/>
            <person name="Park B."/>
            <person name="Choi I.-G."/>
            <person name="Kim K.D."/>
        </authorList>
    </citation>
    <scope>NUCLEOTIDE SEQUENCE [LARGE SCALE GENOMIC DNA]</scope>
    <source>
        <strain evidence="11 12">NCTC11390</strain>
    </source>
</reference>
<dbReference type="InterPro" id="IPR001958">
    <property type="entry name" value="Tet-R_TetA/multi-R_MdtG-like"/>
</dbReference>
<comment type="function">
    <text evidence="1">Resistance to tetracycline by an active tetracycline efflux. This is an energy-dependent process that decreases the accumulation of the antibiotic in whole cells. This protein functions as a metal-tetracycline/H(+) antiporter.</text>
</comment>
<evidence type="ECO:0000313" key="12">
    <source>
        <dbReference type="Proteomes" id="UP000236262"/>
    </source>
</evidence>
<feature type="transmembrane region" description="Helical" evidence="8">
    <location>
        <begin position="105"/>
        <end position="126"/>
    </location>
</feature>
<dbReference type="GO" id="GO:0022857">
    <property type="term" value="F:transmembrane transporter activity"/>
    <property type="evidence" value="ECO:0007669"/>
    <property type="project" value="InterPro"/>
</dbReference>
<accession>A0A3G6RNB7</accession>
<sequence length="413" mass="44434">MTKKKEHALAFIYITILIDIIGIGIIVPVLPGLISKLAHAKDLSVTAQYIGLFVSVYALMQFLFAPILGNLSDRYGRRPVLLCSLLGLGIDYLILALAPNMVWLFIGRLIIGIMGSSMTTATAYVSDISTPEKKGQNFGMISAIAGIGFIIGPVIGGLLGQYGERVPFYAAAALSLLNLIYGFFVLPESLTEENRRPFSWKTANPIGVMKSLNKEILAPSLIFAFVLIALAGHAIQSTWNVYTMERFSWKEDMIGYSLGFLGLLIAIFQGVLIGFFINKLGQVKAIVVFLSFYCVSLLLFGLANKGWMMFVIMIPYALGGMASPILQALISSKVSANKQGLLQGGLSSVLSITSIFGPLLMTGIFSYFSSGQGSVVYSGAPFILGSVLASAGSLCIYLGIKNEKPVESAIKDN</sequence>
<dbReference type="InterPro" id="IPR005829">
    <property type="entry name" value="Sugar_transporter_CS"/>
</dbReference>
<organism evidence="11 12">
    <name type="scientific">Chryseobacterium lactis</name>
    <dbReference type="NCBI Taxonomy" id="1241981"/>
    <lineage>
        <taxon>Bacteria</taxon>
        <taxon>Pseudomonadati</taxon>
        <taxon>Bacteroidota</taxon>
        <taxon>Flavobacteriia</taxon>
        <taxon>Flavobacteriales</taxon>
        <taxon>Weeksellaceae</taxon>
        <taxon>Chryseobacterium group</taxon>
        <taxon>Chryseobacterium</taxon>
    </lineage>
</organism>
<dbReference type="Proteomes" id="UP000236262">
    <property type="component" value="Unassembled WGS sequence"/>
</dbReference>
<dbReference type="PROSITE" id="PS00216">
    <property type="entry name" value="SUGAR_TRANSPORT_1"/>
    <property type="match status" value="1"/>
</dbReference>
<dbReference type="InterPro" id="IPR036259">
    <property type="entry name" value="MFS_trans_sf"/>
</dbReference>
<evidence type="ECO:0000256" key="5">
    <source>
        <dbReference type="ARBA" id="ARBA00022692"/>
    </source>
</evidence>
<evidence type="ECO:0000256" key="6">
    <source>
        <dbReference type="ARBA" id="ARBA00022989"/>
    </source>
</evidence>
<feature type="domain" description="Major facilitator superfamily (MFS) profile" evidence="9">
    <location>
        <begin position="8"/>
        <end position="404"/>
    </location>
</feature>
<evidence type="ECO:0000256" key="3">
    <source>
        <dbReference type="ARBA" id="ARBA00007520"/>
    </source>
</evidence>
<dbReference type="PROSITE" id="PS50850">
    <property type="entry name" value="MFS"/>
    <property type="match status" value="1"/>
</dbReference>
<keyword evidence="4" id="KW-0813">Transport</keyword>
<evidence type="ECO:0000256" key="8">
    <source>
        <dbReference type="SAM" id="Phobius"/>
    </source>
</evidence>
<protein>
    <submittedName>
        <fullName evidence="10">MFS transporter</fullName>
    </submittedName>
    <submittedName>
        <fullName evidence="11">Tetracycline resistance MFS efflux pump</fullName>
    </submittedName>
</protein>
<dbReference type="InterPro" id="IPR020846">
    <property type="entry name" value="MFS_dom"/>
</dbReference>
<evidence type="ECO:0000256" key="7">
    <source>
        <dbReference type="ARBA" id="ARBA00023136"/>
    </source>
</evidence>
<evidence type="ECO:0000256" key="4">
    <source>
        <dbReference type="ARBA" id="ARBA00022448"/>
    </source>
</evidence>
<dbReference type="Gene3D" id="1.20.1250.20">
    <property type="entry name" value="MFS general substrate transporter like domains"/>
    <property type="match status" value="1"/>
</dbReference>
<gene>
    <name evidence="11" type="ORF">C1637_02130</name>
    <name evidence="10" type="ORF">EG342_05515</name>
</gene>
<dbReference type="PRINTS" id="PR01035">
    <property type="entry name" value="TCRTETA"/>
</dbReference>
<evidence type="ECO:0000313" key="11">
    <source>
        <dbReference type="EMBL" id="PNW15247.1"/>
    </source>
</evidence>
<reference evidence="10 13" key="2">
    <citation type="submission" date="2018-11" db="EMBL/GenBank/DDBJ databases">
        <title>Proposal to divide the Flavobacteriaceae and reorganize its genera based on Amino Acid Identity values calculated from whole genome sequences.</title>
        <authorList>
            <person name="Nicholson A.C."/>
            <person name="Gulvik C.A."/>
            <person name="Whitney A.M."/>
            <person name="Humrighouse B.W."/>
            <person name="Bell M."/>
            <person name="Holmes B."/>
            <person name="Steigerwalt A.G."/>
            <person name="Villarma A."/>
            <person name="Sheth M."/>
            <person name="Batra D."/>
            <person name="Pryor J."/>
            <person name="Bernardet J.-F."/>
            <person name="Hugo C."/>
            <person name="Kampfer P."/>
            <person name="Newman J."/>
            <person name="McQuiston J.R."/>
        </authorList>
    </citation>
    <scope>NUCLEOTIDE SEQUENCE [LARGE SCALE GENOMIC DNA]</scope>
    <source>
        <strain evidence="10 13">KC_1864</strain>
    </source>
</reference>
<feature type="transmembrane region" description="Helical" evidence="8">
    <location>
        <begin position="12"/>
        <end position="34"/>
    </location>
</feature>
<dbReference type="InterPro" id="IPR011701">
    <property type="entry name" value="MFS"/>
</dbReference>
<keyword evidence="7 8" id="KW-0472">Membrane</keyword>
<comment type="similarity">
    <text evidence="3">Belongs to the major facilitator superfamily. TCR/Tet family.</text>
</comment>
<evidence type="ECO:0000256" key="2">
    <source>
        <dbReference type="ARBA" id="ARBA00004141"/>
    </source>
</evidence>
<dbReference type="Proteomes" id="UP000279972">
    <property type="component" value="Chromosome"/>
</dbReference>
<feature type="transmembrane region" description="Helical" evidence="8">
    <location>
        <begin position="285"/>
        <end position="303"/>
    </location>
</feature>
<feature type="transmembrane region" description="Helical" evidence="8">
    <location>
        <begin position="80"/>
        <end position="99"/>
    </location>
</feature>
<dbReference type="RefSeq" id="WP_103288754.1">
    <property type="nucleotide sequence ID" value="NZ_CP033924.1"/>
</dbReference>
<dbReference type="PANTHER" id="PTHR23504:SF15">
    <property type="entry name" value="MAJOR FACILITATOR SUPERFAMILY (MFS) PROFILE DOMAIN-CONTAINING PROTEIN"/>
    <property type="match status" value="1"/>
</dbReference>
<keyword evidence="6 8" id="KW-1133">Transmembrane helix</keyword>
<dbReference type="OrthoDB" id="9793283at2"/>
<dbReference type="GO" id="GO:0016020">
    <property type="term" value="C:membrane"/>
    <property type="evidence" value="ECO:0007669"/>
    <property type="project" value="UniProtKB-SubCell"/>
</dbReference>
<evidence type="ECO:0000313" key="13">
    <source>
        <dbReference type="Proteomes" id="UP000279972"/>
    </source>
</evidence>
<feature type="transmembrane region" description="Helical" evidence="8">
    <location>
        <begin position="380"/>
        <end position="400"/>
    </location>
</feature>
<dbReference type="SUPFAM" id="SSF103473">
    <property type="entry name" value="MFS general substrate transporter"/>
    <property type="match status" value="1"/>
</dbReference>
<feature type="transmembrane region" description="Helical" evidence="8">
    <location>
        <begin position="341"/>
        <end position="368"/>
    </location>
</feature>
<feature type="transmembrane region" description="Helical" evidence="8">
    <location>
        <begin position="138"/>
        <end position="160"/>
    </location>
</feature>
<feature type="transmembrane region" description="Helical" evidence="8">
    <location>
        <begin position="309"/>
        <end position="329"/>
    </location>
</feature>
<dbReference type="EMBL" id="CP033924">
    <property type="protein sequence ID" value="AZA81396.1"/>
    <property type="molecule type" value="Genomic_DNA"/>
</dbReference>
<dbReference type="KEGG" id="clac:EG342_05515"/>
<feature type="transmembrane region" description="Helical" evidence="8">
    <location>
        <begin position="46"/>
        <end position="68"/>
    </location>
</feature>
<dbReference type="Pfam" id="PF07690">
    <property type="entry name" value="MFS_1"/>
    <property type="match status" value="1"/>
</dbReference>
<evidence type="ECO:0000259" key="9">
    <source>
        <dbReference type="PROSITE" id="PS50850"/>
    </source>
</evidence>
<feature type="transmembrane region" description="Helical" evidence="8">
    <location>
        <begin position="216"/>
        <end position="235"/>
    </location>
</feature>
<proteinExistence type="inferred from homology"/>
<evidence type="ECO:0000256" key="1">
    <source>
        <dbReference type="ARBA" id="ARBA00003279"/>
    </source>
</evidence>
<comment type="subcellular location">
    <subcellularLocation>
        <location evidence="2">Membrane</location>
        <topology evidence="2">Multi-pass membrane protein</topology>
    </subcellularLocation>
</comment>
<feature type="transmembrane region" description="Helical" evidence="8">
    <location>
        <begin position="166"/>
        <end position="186"/>
    </location>
</feature>